<accession>A0ABQ5H4A3</accession>
<name>A0ABQ5H4A3_9ASTR</name>
<evidence type="ECO:0000313" key="2">
    <source>
        <dbReference type="Proteomes" id="UP001151760"/>
    </source>
</evidence>
<evidence type="ECO:0000313" key="1">
    <source>
        <dbReference type="EMBL" id="GJT82012.1"/>
    </source>
</evidence>
<gene>
    <name evidence="1" type="ORF">Tco_1056354</name>
</gene>
<dbReference type="Proteomes" id="UP001151760">
    <property type="component" value="Unassembled WGS sequence"/>
</dbReference>
<feature type="non-terminal residue" evidence="1">
    <location>
        <position position="1"/>
    </location>
</feature>
<sequence length="287" mass="32710">GCVFEDVKFTNVVGLEKLRLDLEEIVKFFTHGERKKWLEMQRRRKLNLIGRKNTYYQEIENNKEDVKLPSLNLFTTIVKDIIITPLKESGIEHSRCLALITKFVASPRSKGKSVKLPSFRNHDDDLDLMLVSNNEVDEPTETDEATGSKEIKVVDNSWITCGIREYSLLLTRKVNSGYGHMNLEAKYDKKRLRRKEKEFLYFAATAASMSAQPKGNTFVEKGTQNHCATDYCERSVGRACRRSFKSALPSSTRTDGISGEFRLSKGNVLSIGYDINTAIEYSEMRVG</sequence>
<dbReference type="EMBL" id="BQNB010019129">
    <property type="protein sequence ID" value="GJT82012.1"/>
    <property type="molecule type" value="Genomic_DNA"/>
</dbReference>
<proteinExistence type="predicted"/>
<comment type="caution">
    <text evidence="1">The sequence shown here is derived from an EMBL/GenBank/DDBJ whole genome shotgun (WGS) entry which is preliminary data.</text>
</comment>
<organism evidence="1 2">
    <name type="scientific">Tanacetum coccineum</name>
    <dbReference type="NCBI Taxonomy" id="301880"/>
    <lineage>
        <taxon>Eukaryota</taxon>
        <taxon>Viridiplantae</taxon>
        <taxon>Streptophyta</taxon>
        <taxon>Embryophyta</taxon>
        <taxon>Tracheophyta</taxon>
        <taxon>Spermatophyta</taxon>
        <taxon>Magnoliopsida</taxon>
        <taxon>eudicotyledons</taxon>
        <taxon>Gunneridae</taxon>
        <taxon>Pentapetalae</taxon>
        <taxon>asterids</taxon>
        <taxon>campanulids</taxon>
        <taxon>Asterales</taxon>
        <taxon>Asteraceae</taxon>
        <taxon>Asteroideae</taxon>
        <taxon>Anthemideae</taxon>
        <taxon>Anthemidinae</taxon>
        <taxon>Tanacetum</taxon>
    </lineage>
</organism>
<keyword evidence="2" id="KW-1185">Reference proteome</keyword>
<reference evidence="1" key="2">
    <citation type="submission" date="2022-01" db="EMBL/GenBank/DDBJ databases">
        <authorList>
            <person name="Yamashiro T."/>
            <person name="Shiraishi A."/>
            <person name="Satake H."/>
            <person name="Nakayama K."/>
        </authorList>
    </citation>
    <scope>NUCLEOTIDE SEQUENCE</scope>
</reference>
<reference evidence="1" key="1">
    <citation type="journal article" date="2022" name="Int. J. Mol. Sci.">
        <title>Draft Genome of Tanacetum Coccineum: Genomic Comparison of Closely Related Tanacetum-Family Plants.</title>
        <authorList>
            <person name="Yamashiro T."/>
            <person name="Shiraishi A."/>
            <person name="Nakayama K."/>
            <person name="Satake H."/>
        </authorList>
    </citation>
    <scope>NUCLEOTIDE SEQUENCE</scope>
</reference>
<protein>
    <submittedName>
        <fullName evidence="1">Uncharacterized protein</fullName>
    </submittedName>
</protein>